<comment type="subcellular location">
    <subcellularLocation>
        <location evidence="1">Membrane</location>
        <topology evidence="1">Multi-pass membrane protein</topology>
    </subcellularLocation>
</comment>
<feature type="transmembrane region" description="Helical" evidence="5">
    <location>
        <begin position="94"/>
        <end position="114"/>
    </location>
</feature>
<evidence type="ECO:0000256" key="2">
    <source>
        <dbReference type="ARBA" id="ARBA00022692"/>
    </source>
</evidence>
<keyword evidence="2 5" id="KW-0812">Transmembrane</keyword>
<proteinExistence type="predicted"/>
<reference evidence="7" key="1">
    <citation type="submission" date="2015-01" db="EMBL/GenBank/DDBJ databases">
        <title>The Genome Sequence of Cladophialophora bantiana CBS 173.52.</title>
        <authorList>
            <consortium name="The Broad Institute Genomics Platform"/>
            <person name="Cuomo C."/>
            <person name="de Hoog S."/>
            <person name="Gorbushina A."/>
            <person name="Stielow B."/>
            <person name="Teixiera M."/>
            <person name="Abouelleil A."/>
            <person name="Chapman S.B."/>
            <person name="Priest M."/>
            <person name="Young S.K."/>
            <person name="Wortman J."/>
            <person name="Nusbaum C."/>
            <person name="Birren B."/>
        </authorList>
    </citation>
    <scope>NUCLEOTIDE SEQUENCE [LARGE SCALE GENOMIC DNA]</scope>
    <source>
        <strain evidence="7">CBS 173.52</strain>
    </source>
</reference>
<keyword evidence="4 5" id="KW-0472">Membrane</keyword>
<dbReference type="PROSITE" id="PS50801">
    <property type="entry name" value="STAS"/>
    <property type="match status" value="1"/>
</dbReference>
<keyword evidence="3 5" id="KW-1133">Transmembrane helix</keyword>
<gene>
    <name evidence="7" type="ORF">Z519_00267</name>
</gene>
<dbReference type="GeneID" id="27693195"/>
<evidence type="ECO:0000313" key="7">
    <source>
        <dbReference type="EMBL" id="KIW98606.1"/>
    </source>
</evidence>
<dbReference type="PANTHER" id="PTHR11814">
    <property type="entry name" value="SULFATE TRANSPORTER"/>
    <property type="match status" value="1"/>
</dbReference>
<dbReference type="GO" id="GO:0016020">
    <property type="term" value="C:membrane"/>
    <property type="evidence" value="ECO:0007669"/>
    <property type="project" value="UniProtKB-SubCell"/>
</dbReference>
<dbReference type="RefSeq" id="XP_016625275.1">
    <property type="nucleotide sequence ID" value="XM_016758026.1"/>
</dbReference>
<accession>A0A0D2F941</accession>
<keyword evidence="8" id="KW-1185">Reference proteome</keyword>
<evidence type="ECO:0000256" key="5">
    <source>
        <dbReference type="SAM" id="Phobius"/>
    </source>
</evidence>
<dbReference type="Proteomes" id="UP000053789">
    <property type="component" value="Unassembled WGS sequence"/>
</dbReference>
<evidence type="ECO:0000256" key="1">
    <source>
        <dbReference type="ARBA" id="ARBA00004141"/>
    </source>
</evidence>
<protein>
    <recommendedName>
        <fullName evidence="6">STAS domain-containing protein</fullName>
    </recommendedName>
</protein>
<dbReference type="VEuPathDB" id="FungiDB:Z519_00267"/>
<dbReference type="OrthoDB" id="288203at2759"/>
<organism evidence="7 8">
    <name type="scientific">Cladophialophora bantiana (strain ATCC 10958 / CBS 173.52 / CDC B-1940 / NIH 8579)</name>
    <name type="common">Xylohypha bantiana</name>
    <dbReference type="NCBI Taxonomy" id="1442370"/>
    <lineage>
        <taxon>Eukaryota</taxon>
        <taxon>Fungi</taxon>
        <taxon>Dikarya</taxon>
        <taxon>Ascomycota</taxon>
        <taxon>Pezizomycotina</taxon>
        <taxon>Eurotiomycetes</taxon>
        <taxon>Chaetothyriomycetidae</taxon>
        <taxon>Chaetothyriales</taxon>
        <taxon>Herpotrichiellaceae</taxon>
        <taxon>Cladophialophora</taxon>
    </lineage>
</organism>
<feature type="domain" description="STAS" evidence="6">
    <location>
        <begin position="187"/>
        <end position="323"/>
    </location>
</feature>
<dbReference type="HOGENOM" id="CLU_804116_0_0_1"/>
<dbReference type="AlphaFoldDB" id="A0A0D2F941"/>
<dbReference type="InterPro" id="IPR002645">
    <property type="entry name" value="STAS_dom"/>
</dbReference>
<dbReference type="GO" id="GO:0055085">
    <property type="term" value="P:transmembrane transport"/>
    <property type="evidence" value="ECO:0007669"/>
    <property type="project" value="InterPro"/>
</dbReference>
<dbReference type="InterPro" id="IPR011547">
    <property type="entry name" value="SLC26A/SulP_dom"/>
</dbReference>
<dbReference type="InterPro" id="IPR036513">
    <property type="entry name" value="STAS_dom_sf"/>
</dbReference>
<dbReference type="EMBL" id="KN846980">
    <property type="protein sequence ID" value="KIW98606.1"/>
    <property type="molecule type" value="Genomic_DNA"/>
</dbReference>
<evidence type="ECO:0000256" key="4">
    <source>
        <dbReference type="ARBA" id="ARBA00023136"/>
    </source>
</evidence>
<name>A0A0D2F941_CLAB1</name>
<sequence length="345" mass="37314">MAIPAAKRQGPPGHSLTLATTGLFESILTVHTLRKAAKADATGEIFTSSTNHELIALRTANAVAGWFNALLSFGGYGRSKLNVAAGGRTPMSSVFLSLMIAICLLLLLPAFHYVPKCVLAALLTEVGVSMIEESSSEIAFFCESRAVVRSSTQAGVSLHPIPASSEAAADNANVIRKITVCFPSDLLTMVNITGQLMFTSSDNFERRLSNTRALQRGKMRKTALARSSSNPLADQQVISPSGRSLTTLFNFGPSATINNCATQTLLDIVQEHRRQGIVIWLFSPADSKHHCHILQKLTLSGIVDLCGGSDCFLRSEREVFAALEQIEQIEQIEQHCDEFPDILDV</sequence>
<evidence type="ECO:0000259" key="6">
    <source>
        <dbReference type="PROSITE" id="PS50801"/>
    </source>
</evidence>
<evidence type="ECO:0000313" key="8">
    <source>
        <dbReference type="Proteomes" id="UP000053789"/>
    </source>
</evidence>
<dbReference type="InterPro" id="IPR001902">
    <property type="entry name" value="SLC26A/SulP_fam"/>
</dbReference>
<dbReference type="Pfam" id="PF00916">
    <property type="entry name" value="Sulfate_transp"/>
    <property type="match status" value="1"/>
</dbReference>
<dbReference type="Gene3D" id="3.30.750.24">
    <property type="entry name" value="STAS domain"/>
    <property type="match status" value="1"/>
</dbReference>
<evidence type="ECO:0000256" key="3">
    <source>
        <dbReference type="ARBA" id="ARBA00022989"/>
    </source>
</evidence>